<evidence type="ECO:0000256" key="1">
    <source>
        <dbReference type="SAM" id="MobiDB-lite"/>
    </source>
</evidence>
<feature type="compositionally biased region" description="Polar residues" evidence="1">
    <location>
        <begin position="139"/>
        <end position="150"/>
    </location>
</feature>
<comment type="caution">
    <text evidence="3">The sequence shown here is derived from an EMBL/GenBank/DDBJ whole genome shotgun (WGS) entry which is preliminary data.</text>
</comment>
<name>A0A1Y2HMG8_9FUNG</name>
<reference evidence="3 4" key="1">
    <citation type="submission" date="2016-07" db="EMBL/GenBank/DDBJ databases">
        <title>Pervasive Adenine N6-methylation of Active Genes in Fungi.</title>
        <authorList>
            <consortium name="DOE Joint Genome Institute"/>
            <person name="Mondo S.J."/>
            <person name="Dannebaum R.O."/>
            <person name="Kuo R.C."/>
            <person name="Labutti K."/>
            <person name="Haridas S."/>
            <person name="Kuo A."/>
            <person name="Salamov A."/>
            <person name="Ahrendt S.R."/>
            <person name="Lipzen A."/>
            <person name="Sullivan W."/>
            <person name="Andreopoulos W.B."/>
            <person name="Clum A."/>
            <person name="Lindquist E."/>
            <person name="Daum C."/>
            <person name="Ramamoorthy G.K."/>
            <person name="Gryganskyi A."/>
            <person name="Culley D."/>
            <person name="Magnuson J.K."/>
            <person name="James T.Y."/>
            <person name="O'Malley M.A."/>
            <person name="Stajich J.E."/>
            <person name="Spatafora J.W."/>
            <person name="Visel A."/>
            <person name="Grigoriev I.V."/>
        </authorList>
    </citation>
    <scope>NUCLEOTIDE SEQUENCE [LARGE SCALE GENOMIC DNA]</scope>
    <source>
        <strain evidence="3 4">PL171</strain>
    </source>
</reference>
<dbReference type="EMBL" id="MCFL01000025">
    <property type="protein sequence ID" value="ORZ35001.1"/>
    <property type="molecule type" value="Genomic_DNA"/>
</dbReference>
<evidence type="ECO:0000313" key="4">
    <source>
        <dbReference type="Proteomes" id="UP000193411"/>
    </source>
</evidence>
<evidence type="ECO:0000256" key="2">
    <source>
        <dbReference type="SAM" id="SignalP"/>
    </source>
</evidence>
<protein>
    <submittedName>
        <fullName evidence="3">Uncharacterized protein</fullName>
    </submittedName>
</protein>
<feature type="region of interest" description="Disordered" evidence="1">
    <location>
        <begin position="138"/>
        <end position="160"/>
    </location>
</feature>
<dbReference type="Proteomes" id="UP000193411">
    <property type="component" value="Unassembled WGS sequence"/>
</dbReference>
<evidence type="ECO:0000313" key="3">
    <source>
        <dbReference type="EMBL" id="ORZ35001.1"/>
    </source>
</evidence>
<feature type="chain" id="PRO_5012756589" evidence="2">
    <location>
        <begin position="26"/>
        <end position="160"/>
    </location>
</feature>
<sequence>MPSRTRRSHALALVLLVLAVPGRLSVWGRGQRLGPFGRHVHRFIHHGCDESDGYMSGHEDDKTAPDTQVRLGSWMVFWRGLTKAENMTGMLSLKRSPRLLRSAAARTCYCPASRTFPSQRTSCWPGSARTCLCGAKSPGQHSKASGQFLDQRSRQGPFVG</sequence>
<gene>
    <name evidence="3" type="ORF">BCR44DRAFT_1435561</name>
</gene>
<keyword evidence="2" id="KW-0732">Signal</keyword>
<feature type="signal peptide" evidence="2">
    <location>
        <begin position="1"/>
        <end position="25"/>
    </location>
</feature>
<proteinExistence type="predicted"/>
<feature type="non-terminal residue" evidence="3">
    <location>
        <position position="160"/>
    </location>
</feature>
<keyword evidence="4" id="KW-1185">Reference proteome</keyword>
<dbReference type="AlphaFoldDB" id="A0A1Y2HMG8"/>
<accession>A0A1Y2HMG8</accession>
<organism evidence="3 4">
    <name type="scientific">Catenaria anguillulae PL171</name>
    <dbReference type="NCBI Taxonomy" id="765915"/>
    <lineage>
        <taxon>Eukaryota</taxon>
        <taxon>Fungi</taxon>
        <taxon>Fungi incertae sedis</taxon>
        <taxon>Blastocladiomycota</taxon>
        <taxon>Blastocladiomycetes</taxon>
        <taxon>Blastocladiales</taxon>
        <taxon>Catenariaceae</taxon>
        <taxon>Catenaria</taxon>
    </lineage>
</organism>